<reference evidence="1" key="2">
    <citation type="journal article" date="2023" name="Int. J. Mol. Sci.">
        <title>De Novo Assembly and Annotation of 11 Diverse Shrub Willow (Salix) Genomes Reveals Novel Gene Organization in Sex-Linked Regions.</title>
        <authorList>
            <person name="Hyden B."/>
            <person name="Feng K."/>
            <person name="Yates T.B."/>
            <person name="Jawdy S."/>
            <person name="Cereghino C."/>
            <person name="Smart L.B."/>
            <person name="Muchero W."/>
        </authorList>
    </citation>
    <scope>NUCLEOTIDE SEQUENCE</scope>
    <source>
        <tissue evidence="1">Shoot tip</tissue>
    </source>
</reference>
<dbReference type="EMBL" id="JAPFFK010000010">
    <property type="protein sequence ID" value="KAJ6740937.1"/>
    <property type="molecule type" value="Genomic_DNA"/>
</dbReference>
<reference evidence="1" key="1">
    <citation type="submission" date="2022-11" db="EMBL/GenBank/DDBJ databases">
        <authorList>
            <person name="Hyden B.L."/>
            <person name="Feng K."/>
            <person name="Yates T."/>
            <person name="Jawdy S."/>
            <person name="Smart L.B."/>
            <person name="Muchero W."/>
        </authorList>
    </citation>
    <scope>NUCLEOTIDE SEQUENCE</scope>
    <source>
        <tissue evidence="1">Shoot tip</tissue>
    </source>
</reference>
<proteinExistence type="predicted"/>
<accession>A0A9Q0ZNK0</accession>
<evidence type="ECO:0000313" key="2">
    <source>
        <dbReference type="Proteomes" id="UP001151532"/>
    </source>
</evidence>
<name>A0A9Q0ZNK0_SALPP</name>
<sequence>MNLPSSKTHQMTAPLACQVLAVSLQNPNQHSRMEMEVSCNLRIRAGHPGAKKEGSSHEIASMLSQMLDSLQHHCSTKQRVHLQAFLEGVQRGSRILVDQTSAQPVLQSPDQLNFHPQLSL</sequence>
<keyword evidence="2" id="KW-1185">Reference proteome</keyword>
<dbReference type="Proteomes" id="UP001151532">
    <property type="component" value="Chromosome 7"/>
</dbReference>
<protein>
    <submittedName>
        <fullName evidence="1">Uncharacterized protein</fullName>
    </submittedName>
</protein>
<gene>
    <name evidence="1" type="ORF">OIU79_000955</name>
</gene>
<dbReference type="AlphaFoldDB" id="A0A9Q0ZNK0"/>
<comment type="caution">
    <text evidence="1">The sequence shown here is derived from an EMBL/GenBank/DDBJ whole genome shotgun (WGS) entry which is preliminary data.</text>
</comment>
<evidence type="ECO:0000313" key="1">
    <source>
        <dbReference type="EMBL" id="KAJ6740937.1"/>
    </source>
</evidence>
<organism evidence="1 2">
    <name type="scientific">Salix purpurea</name>
    <name type="common">Purple osier willow</name>
    <dbReference type="NCBI Taxonomy" id="77065"/>
    <lineage>
        <taxon>Eukaryota</taxon>
        <taxon>Viridiplantae</taxon>
        <taxon>Streptophyta</taxon>
        <taxon>Embryophyta</taxon>
        <taxon>Tracheophyta</taxon>
        <taxon>Spermatophyta</taxon>
        <taxon>Magnoliopsida</taxon>
        <taxon>eudicotyledons</taxon>
        <taxon>Gunneridae</taxon>
        <taxon>Pentapetalae</taxon>
        <taxon>rosids</taxon>
        <taxon>fabids</taxon>
        <taxon>Malpighiales</taxon>
        <taxon>Salicaceae</taxon>
        <taxon>Saliceae</taxon>
        <taxon>Salix</taxon>
    </lineage>
</organism>